<evidence type="ECO:0000313" key="2">
    <source>
        <dbReference type="EMBL" id="KQC28814.1"/>
    </source>
</evidence>
<dbReference type="OrthoDB" id="758560at2"/>
<dbReference type="RefSeq" id="WP_055392353.1">
    <property type="nucleotide sequence ID" value="NZ_LCTZ01000002.1"/>
</dbReference>
<dbReference type="CDD" id="cd04301">
    <property type="entry name" value="NAT_SF"/>
    <property type="match status" value="1"/>
</dbReference>
<dbReference type="SUPFAM" id="SSF55729">
    <property type="entry name" value="Acyl-CoA N-acyltransferases (Nat)"/>
    <property type="match status" value="1"/>
</dbReference>
<protein>
    <submittedName>
        <fullName evidence="2">GNAT family acetyltransferase</fullName>
    </submittedName>
</protein>
<name>A0A0Q1BW91_9FLAO</name>
<dbReference type="InterPro" id="IPR000182">
    <property type="entry name" value="GNAT_dom"/>
</dbReference>
<gene>
    <name evidence="2" type="ORF">AAY42_02075</name>
</gene>
<feature type="domain" description="N-acetyltransferase" evidence="1">
    <location>
        <begin position="1"/>
        <end position="168"/>
    </location>
</feature>
<dbReference type="InterPro" id="IPR016181">
    <property type="entry name" value="Acyl_CoA_acyltransferase"/>
</dbReference>
<accession>A0A0Q1BW91</accession>
<sequence>MKIENSGLTDISEIFNLYRIATEYMKSKNQVYWPEFSKELVLNEIEENRQWKLLIDEKIACIWATTLNDELIWGNKKEPSLYIHRIATNPEFRGQNLIIKLIDWANKFGKNKDLKFIRMDTVGLNEGLISHYRKFGFEFLGAKRLENTNGLPEHYKNGEVCYFQKSII</sequence>
<dbReference type="AlphaFoldDB" id="A0A0Q1BW91"/>
<dbReference type="EMBL" id="LCTZ01000002">
    <property type="protein sequence ID" value="KQC28814.1"/>
    <property type="molecule type" value="Genomic_DNA"/>
</dbReference>
<dbReference type="Proteomes" id="UP000050827">
    <property type="component" value="Unassembled WGS sequence"/>
</dbReference>
<evidence type="ECO:0000259" key="1">
    <source>
        <dbReference type="PROSITE" id="PS51186"/>
    </source>
</evidence>
<dbReference type="Pfam" id="PF00583">
    <property type="entry name" value="Acetyltransf_1"/>
    <property type="match status" value="1"/>
</dbReference>
<dbReference type="PROSITE" id="PS51186">
    <property type="entry name" value="GNAT"/>
    <property type="match status" value="1"/>
</dbReference>
<evidence type="ECO:0000313" key="3">
    <source>
        <dbReference type="Proteomes" id="UP000050827"/>
    </source>
</evidence>
<keyword evidence="3" id="KW-1185">Reference proteome</keyword>
<keyword evidence="2" id="KW-0808">Transferase</keyword>
<dbReference type="STRING" id="346185.AAY42_02075"/>
<reference evidence="2 3" key="1">
    <citation type="submission" date="2015-04" db="EMBL/GenBank/DDBJ databases">
        <title>Complete genome of flavobacterium.</title>
        <authorList>
            <person name="Kwon Y.M."/>
            <person name="Kim S.-J."/>
        </authorList>
    </citation>
    <scope>NUCLEOTIDE SEQUENCE [LARGE SCALE GENOMIC DNA]</scope>
    <source>
        <strain evidence="2 3">DK169</strain>
    </source>
</reference>
<proteinExistence type="predicted"/>
<comment type="caution">
    <text evidence="2">The sequence shown here is derived from an EMBL/GenBank/DDBJ whole genome shotgun (WGS) entry which is preliminary data.</text>
</comment>
<organism evidence="2 3">
    <name type="scientific">Flagellimonas eckloniae</name>
    <dbReference type="NCBI Taxonomy" id="346185"/>
    <lineage>
        <taxon>Bacteria</taxon>
        <taxon>Pseudomonadati</taxon>
        <taxon>Bacteroidota</taxon>
        <taxon>Flavobacteriia</taxon>
        <taxon>Flavobacteriales</taxon>
        <taxon>Flavobacteriaceae</taxon>
        <taxon>Flagellimonas</taxon>
    </lineage>
</organism>
<dbReference type="GO" id="GO:0016747">
    <property type="term" value="F:acyltransferase activity, transferring groups other than amino-acyl groups"/>
    <property type="evidence" value="ECO:0007669"/>
    <property type="project" value="InterPro"/>
</dbReference>
<dbReference type="Gene3D" id="3.40.630.30">
    <property type="match status" value="1"/>
</dbReference>